<proteinExistence type="predicted"/>
<protein>
    <submittedName>
        <fullName evidence="3">Porin</fullName>
    </submittedName>
</protein>
<keyword evidence="4" id="KW-1185">Reference proteome</keyword>
<dbReference type="RefSeq" id="WP_186956436.1">
    <property type="nucleotide sequence ID" value="NZ_JACOFX010000020.1"/>
</dbReference>
<dbReference type="Proteomes" id="UP000646911">
    <property type="component" value="Unassembled WGS sequence"/>
</dbReference>
<dbReference type="Pfam" id="PF13609">
    <property type="entry name" value="Porin_4"/>
    <property type="match status" value="1"/>
</dbReference>
<dbReference type="InterPro" id="IPR033900">
    <property type="entry name" value="Gram_neg_porin_domain"/>
</dbReference>
<evidence type="ECO:0000313" key="4">
    <source>
        <dbReference type="Proteomes" id="UP000646911"/>
    </source>
</evidence>
<gene>
    <name evidence="3" type="ORF">H8L47_25165</name>
</gene>
<feature type="signal peptide" evidence="1">
    <location>
        <begin position="1"/>
        <end position="17"/>
    </location>
</feature>
<accession>A0ABR6ZGL7</accession>
<evidence type="ECO:0000259" key="2">
    <source>
        <dbReference type="Pfam" id="PF13609"/>
    </source>
</evidence>
<comment type="caution">
    <text evidence="3">The sequence shown here is derived from an EMBL/GenBank/DDBJ whole genome shotgun (WGS) entry which is preliminary data.</text>
</comment>
<reference evidence="3 4" key="1">
    <citation type="submission" date="2020-08" db="EMBL/GenBank/DDBJ databases">
        <title>Novel species isolated from subtropical streams in China.</title>
        <authorList>
            <person name="Lu H."/>
        </authorList>
    </citation>
    <scope>NUCLEOTIDE SEQUENCE [LARGE SCALE GENOMIC DNA]</scope>
    <source>
        <strain evidence="3 4">NL8W</strain>
    </source>
</reference>
<keyword evidence="1" id="KW-0732">Signal</keyword>
<feature type="domain" description="Porin" evidence="2">
    <location>
        <begin position="7"/>
        <end position="361"/>
    </location>
</feature>
<dbReference type="EMBL" id="JACOFX010000020">
    <property type="protein sequence ID" value="MBC3910867.1"/>
    <property type="molecule type" value="Genomic_DNA"/>
</dbReference>
<evidence type="ECO:0000313" key="3">
    <source>
        <dbReference type="EMBL" id="MBC3910867.1"/>
    </source>
</evidence>
<organism evidence="3 4">
    <name type="scientific">Undibacterium umbellatum</name>
    <dbReference type="NCBI Taxonomy" id="2762300"/>
    <lineage>
        <taxon>Bacteria</taxon>
        <taxon>Pseudomonadati</taxon>
        <taxon>Pseudomonadota</taxon>
        <taxon>Betaproteobacteria</taxon>
        <taxon>Burkholderiales</taxon>
        <taxon>Oxalobacteraceae</taxon>
        <taxon>Undibacterium</taxon>
    </lineage>
</organism>
<name>A0ABR6ZGL7_9BURK</name>
<sequence>MKKILLALMLLPALANAIDLDESGSLKLTGFYSLTGAKVLSGSSQGSSAPWTYQQWKCPCTVQAWEYTGVYEKEKGWQFDQESLVGIQIKKEFSPTLSATAQFVSRALNPNEGSKPTVDWAYITWQPSVDSDFTFQAGRFRIPLYYYSDYLYIGYAYPWVRPAPDVYGWPIYAYNGANVSYRRQLGDSSWAMTAAAWTGSFTQKNNAYYTKIYYTTPTDDSWKKILGGSISVNNGIFDFRAMMMRHNETASQSDPTLGTTYIVKDQPTKIMGISANMDYKNWLIKSEIDRFEQVEPSLGINNVYKYALIGVGYNYGSLTPMYTYSQYTTVNEPIESRKTHVLSLRWDFMKNTSLKVQYDISKDKSRYPYKFFGDSKLLSVSVQGTF</sequence>
<evidence type="ECO:0000256" key="1">
    <source>
        <dbReference type="SAM" id="SignalP"/>
    </source>
</evidence>
<dbReference type="Gene3D" id="2.40.160.10">
    <property type="entry name" value="Porin"/>
    <property type="match status" value="1"/>
</dbReference>
<feature type="chain" id="PRO_5047405566" evidence="1">
    <location>
        <begin position="18"/>
        <end position="386"/>
    </location>
</feature>
<dbReference type="InterPro" id="IPR023614">
    <property type="entry name" value="Porin_dom_sf"/>
</dbReference>
<dbReference type="SUPFAM" id="SSF56935">
    <property type="entry name" value="Porins"/>
    <property type="match status" value="1"/>
</dbReference>